<dbReference type="InterPro" id="IPR027417">
    <property type="entry name" value="P-loop_NTPase"/>
</dbReference>
<dbReference type="HOGENOM" id="CLU_001748_0_2_5"/>
<sequence length="989" mass="106641">MPPRHQEAVVMISIGVIGNASGAAAYYAKDNYYAGPEAESIGQWFGKGADALNLAGPVAATSFEAVLAGHLPNGTAIKAPSGAEHRAGLDLVFSAPKSVSLLALVGDDRRLITALEDSVRATLGWIEANLIEARKFDPTSGSQVPVRTGHMVAATFTHDLSRNRDPQLHVHSVVANATLRPDGAWRALRNDPLYDQQTTIAAVHNADLRARVEALGYRTRPAEIGRHGQFEIEGVSREAIVAFSTRSAEIDAALEATGRSGSSAERELAALATRNTKDAGATRESDRAEWTERAHAIGFEPKALVEAAMAQAERGQTLWTRIAQQVRGVAAKGLAIVEAMGLSPQERDPLVPERAGSLTPEQFAGAQAVAAGVRHISQTEAGFSRFELIRASLNLGGPIKVADIEARVDLLQDKGLLLADADGVMMTTRGAIALEQQVLELARAGQGQGTVLVDRHAEAAVQQQARELGLRRLSPRQEAAAALILKSNDRIVGVQGVAGAGKSTMLQPVTRIAEAQGRNVVAVAVGAQIAQQLGKDLGVPSNSVTGFLYRHQALLIDDGLPDLKERSIHELSGSLIIVDEASTLSSRQAADLIRIAHAAGAARLAMVGDTRQYGAVEAGKPFADLQKAGMATAELTDNVRARSDIMRSLAPVLDAGDMAGAFRILEPVTHEVPRGDAAAHAVALWAQRPREEREATLILTSGRALRAEANREAQALLKSLGEIGQHGQRLTVLDRVNLSREEARTMAPYRQGLVVQIRTDMPRQGLTRGMIGTITSVTPTQVELRRGNSTWTLQPDRLARNLKEDAIGLFERRDIELHEHDRIRFTANNPKHGVLNAQTATVEAISPERVVLKLAEDRRLELPLNDPALKRIDLGYAINTYAAQGVTTTHGIVVMDSREKMLSSSRTLSVALTRIADQPTLVLDSAERLERAVGRHDAGKTSALDIYRAMTAAKEEPKIEQKELQKERTRERSIDKEIGARERDWDFGM</sequence>
<dbReference type="SUPFAM" id="SSF55464">
    <property type="entry name" value="Origin of replication-binding domain, RBD-like"/>
    <property type="match status" value="1"/>
</dbReference>
<evidence type="ECO:0000259" key="2">
    <source>
        <dbReference type="Pfam" id="PF08751"/>
    </source>
</evidence>
<organism evidence="3 4">
    <name type="scientific">Novosphingobium nitrogenifigens DSM 19370</name>
    <dbReference type="NCBI Taxonomy" id="983920"/>
    <lineage>
        <taxon>Bacteria</taxon>
        <taxon>Pseudomonadati</taxon>
        <taxon>Pseudomonadota</taxon>
        <taxon>Alphaproteobacteria</taxon>
        <taxon>Sphingomonadales</taxon>
        <taxon>Sphingomonadaceae</taxon>
        <taxon>Novosphingobium</taxon>
    </lineage>
</organism>
<dbReference type="Pfam" id="PF13604">
    <property type="entry name" value="AAA_30"/>
    <property type="match status" value="1"/>
</dbReference>
<comment type="caution">
    <text evidence="3">The sequence shown here is derived from an EMBL/GenBank/DDBJ whole genome shotgun (WGS) entry which is preliminary data.</text>
</comment>
<accession>F1Z435</accession>
<dbReference type="NCBIfam" id="TIGR02686">
    <property type="entry name" value="relax_trwC"/>
    <property type="match status" value="1"/>
</dbReference>
<dbReference type="Pfam" id="PF08751">
    <property type="entry name" value="TrwC"/>
    <property type="match status" value="1"/>
</dbReference>
<keyword evidence="4" id="KW-1185">Reference proteome</keyword>
<dbReference type="InterPro" id="IPR014059">
    <property type="entry name" value="TraI/TrwC_relax"/>
</dbReference>
<dbReference type="InParanoid" id="F1Z435"/>
<dbReference type="NCBIfam" id="NF041492">
    <property type="entry name" value="MobF"/>
    <property type="match status" value="1"/>
</dbReference>
<dbReference type="STRING" id="983920.Y88_2760"/>
<evidence type="ECO:0000313" key="3">
    <source>
        <dbReference type="EMBL" id="EGD60647.1"/>
    </source>
</evidence>
<gene>
    <name evidence="3" type="ORF">Y88_2760</name>
</gene>
<dbReference type="InterPro" id="IPR014862">
    <property type="entry name" value="TrwC"/>
</dbReference>
<dbReference type="Gene3D" id="3.40.50.300">
    <property type="entry name" value="P-loop containing nucleotide triphosphate hydrolases"/>
    <property type="match status" value="2"/>
</dbReference>
<evidence type="ECO:0000313" key="4">
    <source>
        <dbReference type="Proteomes" id="UP000004728"/>
    </source>
</evidence>
<dbReference type="AlphaFoldDB" id="F1Z435"/>
<dbReference type="OrthoDB" id="98563at2"/>
<protein>
    <submittedName>
        <fullName evidence="3">TrwC protein</fullName>
    </submittedName>
</protein>
<feature type="region of interest" description="Disordered" evidence="1">
    <location>
        <begin position="954"/>
        <end position="975"/>
    </location>
</feature>
<proteinExistence type="predicted"/>
<evidence type="ECO:0000256" key="1">
    <source>
        <dbReference type="SAM" id="MobiDB-lite"/>
    </source>
</evidence>
<dbReference type="eggNOG" id="COG0507">
    <property type="taxonomic scope" value="Bacteria"/>
</dbReference>
<feature type="domain" description="TrwC relaxase" evidence="2">
    <location>
        <begin position="21"/>
        <end position="296"/>
    </location>
</feature>
<dbReference type="SUPFAM" id="SSF52540">
    <property type="entry name" value="P-loop containing nucleoside triphosphate hydrolases"/>
    <property type="match status" value="3"/>
</dbReference>
<dbReference type="EMBL" id="AEWJ01000017">
    <property type="protein sequence ID" value="EGD60647.1"/>
    <property type="molecule type" value="Genomic_DNA"/>
</dbReference>
<dbReference type="Proteomes" id="UP000004728">
    <property type="component" value="Unassembled WGS sequence"/>
</dbReference>
<name>F1Z435_9SPHN</name>
<reference evidence="3 4" key="1">
    <citation type="journal article" date="2012" name="J. Bacteriol.">
        <title>Draft Genome Sequence of Novosphingobium nitrogenifigens Y88T.</title>
        <authorList>
            <person name="Strabala T.J."/>
            <person name="Macdonald L."/>
            <person name="Liu V."/>
            <person name="Smit A.M."/>
        </authorList>
    </citation>
    <scope>NUCLEOTIDE SEQUENCE [LARGE SCALE GENOMIC DNA]</scope>
    <source>
        <strain evidence="3 4">DSM 19370</strain>
    </source>
</reference>
<dbReference type="Gene3D" id="2.30.30.940">
    <property type="match status" value="1"/>
</dbReference>